<accession>A0ABW4Z2F1</accession>
<dbReference type="Gene3D" id="2.30.30.100">
    <property type="match status" value="1"/>
</dbReference>
<dbReference type="InterPro" id="IPR045864">
    <property type="entry name" value="aa-tRNA-synth_II/BPL/LPL"/>
</dbReference>
<dbReference type="InterPro" id="IPR004143">
    <property type="entry name" value="BPL_LPL_catalytic"/>
</dbReference>
<dbReference type="Proteomes" id="UP001597299">
    <property type="component" value="Unassembled WGS sequence"/>
</dbReference>
<dbReference type="InterPro" id="IPR008988">
    <property type="entry name" value="Transcriptional_repressor_C"/>
</dbReference>
<proteinExistence type="predicted"/>
<protein>
    <recommendedName>
        <fullName evidence="5">biotin--[biotin carboxyl-carrier protein] ligase</fullName>
        <ecNumber evidence="5">6.3.4.15</ecNumber>
    </recommendedName>
</protein>
<dbReference type="Pfam" id="PF02237">
    <property type="entry name" value="BPL_C"/>
    <property type="match status" value="1"/>
</dbReference>
<keyword evidence="9" id="KW-1185">Reference proteome</keyword>
<dbReference type="EMBL" id="JBHUHD010000001">
    <property type="protein sequence ID" value="MFD2142792.1"/>
    <property type="molecule type" value="Genomic_DNA"/>
</dbReference>
<evidence type="ECO:0000256" key="6">
    <source>
        <dbReference type="ARBA" id="ARBA00047846"/>
    </source>
</evidence>
<dbReference type="InterPro" id="IPR003142">
    <property type="entry name" value="BPL_C"/>
</dbReference>
<reference evidence="9" key="1">
    <citation type="journal article" date="2019" name="Int. J. Syst. Evol. Microbiol.">
        <title>The Global Catalogue of Microorganisms (GCM) 10K type strain sequencing project: providing services to taxonomists for standard genome sequencing and annotation.</title>
        <authorList>
            <consortium name="The Broad Institute Genomics Platform"/>
            <consortium name="The Broad Institute Genome Sequencing Center for Infectious Disease"/>
            <person name="Wu L."/>
            <person name="Ma J."/>
        </authorList>
    </citation>
    <scope>NUCLEOTIDE SEQUENCE [LARGE SCALE GENOMIC DNA]</scope>
    <source>
        <strain evidence="9">CCM 7435</strain>
    </source>
</reference>
<dbReference type="Pfam" id="PF03099">
    <property type="entry name" value="BPL_LplA_LipB"/>
    <property type="match status" value="1"/>
</dbReference>
<dbReference type="Gene3D" id="3.30.930.10">
    <property type="entry name" value="Bira Bifunctional Protein, Domain 2"/>
    <property type="match status" value="1"/>
</dbReference>
<sequence>MAADRAATPIIRFDEIGSTNQEALARATGASAGSVLAPCWFVATRQTAGRGRRGRPWDSRPGNLYASLLLVDPASPDRQPELCFVAALALYDAVRAVTGIDPLRIGVKWPNDVLIDGGKLAGILLEGAVLADGRGATVIGFGVNCARSPEDTPYPTTSLTGSGFPTAPESLLVALDAAMRDRLAQWERGEGFTRTREAWLRCAIGLGRGVTVRLQGRETEGIFEALDFSGALVLRRPDGVRETIRAGDVFPSSAGHRA</sequence>
<dbReference type="PANTHER" id="PTHR12835:SF5">
    <property type="entry name" value="BIOTIN--PROTEIN LIGASE"/>
    <property type="match status" value="1"/>
</dbReference>
<evidence type="ECO:0000259" key="7">
    <source>
        <dbReference type="PROSITE" id="PS51733"/>
    </source>
</evidence>
<keyword evidence="4" id="KW-0092">Biotin</keyword>
<evidence type="ECO:0000256" key="1">
    <source>
        <dbReference type="ARBA" id="ARBA00022598"/>
    </source>
</evidence>
<dbReference type="SUPFAM" id="SSF50037">
    <property type="entry name" value="C-terminal domain of transcriptional repressors"/>
    <property type="match status" value="1"/>
</dbReference>
<evidence type="ECO:0000313" key="8">
    <source>
        <dbReference type="EMBL" id="MFD2142792.1"/>
    </source>
</evidence>
<keyword evidence="1 8" id="KW-0436">Ligase</keyword>
<dbReference type="InterPro" id="IPR004408">
    <property type="entry name" value="Biotin_CoA_COase_ligase"/>
</dbReference>
<dbReference type="SUPFAM" id="SSF55681">
    <property type="entry name" value="Class II aaRS and biotin synthetases"/>
    <property type="match status" value="1"/>
</dbReference>
<dbReference type="CDD" id="cd16442">
    <property type="entry name" value="BPL"/>
    <property type="match status" value="1"/>
</dbReference>
<organism evidence="8 9">
    <name type="scientific">Ancylobacter oerskovii</name>
    <dbReference type="NCBI Taxonomy" id="459519"/>
    <lineage>
        <taxon>Bacteria</taxon>
        <taxon>Pseudomonadati</taxon>
        <taxon>Pseudomonadota</taxon>
        <taxon>Alphaproteobacteria</taxon>
        <taxon>Hyphomicrobiales</taxon>
        <taxon>Xanthobacteraceae</taxon>
        <taxon>Ancylobacter</taxon>
    </lineage>
</organism>
<dbReference type="PANTHER" id="PTHR12835">
    <property type="entry name" value="BIOTIN PROTEIN LIGASE"/>
    <property type="match status" value="1"/>
</dbReference>
<evidence type="ECO:0000256" key="2">
    <source>
        <dbReference type="ARBA" id="ARBA00022741"/>
    </source>
</evidence>
<comment type="caution">
    <text evidence="8">The sequence shown here is derived from an EMBL/GenBank/DDBJ whole genome shotgun (WGS) entry which is preliminary data.</text>
</comment>
<feature type="domain" description="BPL/LPL catalytic" evidence="7">
    <location>
        <begin position="5"/>
        <end position="187"/>
    </location>
</feature>
<dbReference type="NCBIfam" id="TIGR00121">
    <property type="entry name" value="birA_ligase"/>
    <property type="match status" value="1"/>
</dbReference>
<dbReference type="GO" id="GO:0004077">
    <property type="term" value="F:biotin--[biotin carboxyl-carrier protein] ligase activity"/>
    <property type="evidence" value="ECO:0007669"/>
    <property type="project" value="UniProtKB-EC"/>
</dbReference>
<dbReference type="EC" id="6.3.4.15" evidence="5"/>
<evidence type="ECO:0000256" key="4">
    <source>
        <dbReference type="ARBA" id="ARBA00023267"/>
    </source>
</evidence>
<comment type="catalytic activity">
    <reaction evidence="6">
        <text>biotin + L-lysyl-[protein] + ATP = N(6)-biotinyl-L-lysyl-[protein] + AMP + diphosphate + H(+)</text>
        <dbReference type="Rhea" id="RHEA:11756"/>
        <dbReference type="Rhea" id="RHEA-COMP:9752"/>
        <dbReference type="Rhea" id="RHEA-COMP:10505"/>
        <dbReference type="ChEBI" id="CHEBI:15378"/>
        <dbReference type="ChEBI" id="CHEBI:29969"/>
        <dbReference type="ChEBI" id="CHEBI:30616"/>
        <dbReference type="ChEBI" id="CHEBI:33019"/>
        <dbReference type="ChEBI" id="CHEBI:57586"/>
        <dbReference type="ChEBI" id="CHEBI:83144"/>
        <dbReference type="ChEBI" id="CHEBI:456215"/>
        <dbReference type="EC" id="6.3.4.15"/>
    </reaction>
</comment>
<gene>
    <name evidence="8" type="ORF">ACFSNC_20480</name>
</gene>
<evidence type="ECO:0000256" key="3">
    <source>
        <dbReference type="ARBA" id="ARBA00022840"/>
    </source>
</evidence>
<evidence type="ECO:0000313" key="9">
    <source>
        <dbReference type="Proteomes" id="UP001597299"/>
    </source>
</evidence>
<name>A0ABW4Z2F1_9HYPH</name>
<keyword evidence="2" id="KW-0547">Nucleotide-binding</keyword>
<dbReference type="RefSeq" id="WP_213356278.1">
    <property type="nucleotide sequence ID" value="NZ_JAHBGB010000044.1"/>
</dbReference>
<keyword evidence="3" id="KW-0067">ATP-binding</keyword>
<evidence type="ECO:0000256" key="5">
    <source>
        <dbReference type="ARBA" id="ARBA00024227"/>
    </source>
</evidence>
<dbReference type="PROSITE" id="PS51733">
    <property type="entry name" value="BPL_LPL_CATALYTIC"/>
    <property type="match status" value="1"/>
</dbReference>